<evidence type="ECO:0000313" key="5">
    <source>
        <dbReference type="EMBL" id="WUM19530.1"/>
    </source>
</evidence>
<evidence type="ECO:0000256" key="1">
    <source>
        <dbReference type="ARBA" id="ARBA00004496"/>
    </source>
</evidence>
<dbReference type="RefSeq" id="WP_328857023.1">
    <property type="nucleotide sequence ID" value="NZ_CP108021.1"/>
</dbReference>
<dbReference type="Pfam" id="PF14011">
    <property type="entry name" value="ESX-1_EspG"/>
    <property type="match status" value="1"/>
</dbReference>
<evidence type="ECO:0000256" key="4">
    <source>
        <dbReference type="ARBA" id="ARBA00023186"/>
    </source>
</evidence>
<keyword evidence="3" id="KW-0963">Cytoplasm</keyword>
<reference evidence="5 6" key="1">
    <citation type="submission" date="2022-10" db="EMBL/GenBank/DDBJ databases">
        <title>The complete genomes of actinobacterial strains from the NBC collection.</title>
        <authorList>
            <person name="Joergensen T.S."/>
            <person name="Alvarez Arevalo M."/>
            <person name="Sterndorff E.B."/>
            <person name="Faurdal D."/>
            <person name="Vuksanovic O."/>
            <person name="Mourched A.-S."/>
            <person name="Charusanti P."/>
            <person name="Shaw S."/>
            <person name="Blin K."/>
            <person name="Weber T."/>
        </authorList>
    </citation>
    <scope>NUCLEOTIDE SEQUENCE [LARGE SCALE GENOMIC DNA]</scope>
    <source>
        <strain evidence="5 6">NBC_00319</strain>
    </source>
</reference>
<proteinExistence type="inferred from homology"/>
<name>A0AAU4K0M8_9NOCA</name>
<gene>
    <name evidence="5" type="ORF">OG579_17765</name>
</gene>
<comment type="similarity">
    <text evidence="2">Belongs to the EspG family.</text>
</comment>
<comment type="subcellular location">
    <subcellularLocation>
        <location evidence="1">Cytoplasm</location>
    </subcellularLocation>
</comment>
<dbReference type="KEGG" id="whr:OG579_17765"/>
<protein>
    <submittedName>
        <fullName evidence="5">ESX secretion-associated protein EspG</fullName>
    </submittedName>
</protein>
<keyword evidence="4" id="KW-0143">Chaperone</keyword>
<dbReference type="AlphaFoldDB" id="A0AAU4K0M8"/>
<keyword evidence="6" id="KW-1185">Reference proteome</keyword>
<accession>A0AAU4K0M8</accession>
<dbReference type="Proteomes" id="UP001432128">
    <property type="component" value="Chromosome"/>
</dbReference>
<evidence type="ECO:0000256" key="3">
    <source>
        <dbReference type="ARBA" id="ARBA00022490"/>
    </source>
</evidence>
<evidence type="ECO:0000313" key="6">
    <source>
        <dbReference type="Proteomes" id="UP001432128"/>
    </source>
</evidence>
<evidence type="ECO:0000256" key="2">
    <source>
        <dbReference type="ARBA" id="ARBA00006411"/>
    </source>
</evidence>
<organism evidence="5 6">
    <name type="scientific">Williamsia herbipolensis</name>
    <dbReference type="NCBI Taxonomy" id="1603258"/>
    <lineage>
        <taxon>Bacteria</taxon>
        <taxon>Bacillati</taxon>
        <taxon>Actinomycetota</taxon>
        <taxon>Actinomycetes</taxon>
        <taxon>Mycobacteriales</taxon>
        <taxon>Nocardiaceae</taxon>
        <taxon>Williamsia</taxon>
    </lineage>
</organism>
<dbReference type="InterPro" id="IPR025734">
    <property type="entry name" value="EspG"/>
</dbReference>
<sequence>MIMVDTSTASFDLELGELLALCDALVIQTLPAVLRVEERHETDSAAIEFRAAGRSTLAERGVLDAMGNVHPTLKWMMQAAADPEWMLELRRIDVTQVFRMCIVADGQHRVLVSRSGERFSFEEIRADDDAKLLVREVTARIGATAGAPITPLRFPSDVLDAALALCVDEVDYTAALFGLGVPEPQGRAVAATLSHCVGQTEIVVNNASLTDRAVLAVFDTERGRVVSLAAPSLGGERWTSIAPGDDYAVVSAVRQLAENLPGGDR</sequence>
<dbReference type="EMBL" id="CP108021">
    <property type="protein sequence ID" value="WUM19530.1"/>
    <property type="molecule type" value="Genomic_DNA"/>
</dbReference>